<keyword evidence="3" id="KW-0548">Nucleotidyltransferase</keyword>
<comment type="similarity">
    <text evidence="1">Belongs to the bacterial reverse transcriptase family.</text>
</comment>
<dbReference type="InterPro" id="IPR030931">
    <property type="entry name" value="Group_II_RT_mat"/>
</dbReference>
<evidence type="ECO:0000313" key="4">
    <source>
        <dbReference type="Proteomes" id="UP000282423"/>
    </source>
</evidence>
<keyword evidence="3" id="KW-0808">Transferase</keyword>
<dbReference type="Pfam" id="PF00078">
    <property type="entry name" value="RVT_1"/>
    <property type="match status" value="1"/>
</dbReference>
<dbReference type="SUPFAM" id="SSF56672">
    <property type="entry name" value="DNA/RNA polymerases"/>
    <property type="match status" value="1"/>
</dbReference>
<dbReference type="InterPro" id="IPR013597">
    <property type="entry name" value="Mat_intron_G2"/>
</dbReference>
<dbReference type="OrthoDB" id="9780724at2"/>
<sequence length="572" mass="66407">MTVNTNSATDAIATCMNWQTINWEACVMEVRKLQLRIARWEKLGNRRKVKALQWLLTHSFSAKCLAVKRVSQNRGHRSAGIDGIVMTSPKDKWDMLQSLKRRGYKSLPLKRVYILKSDGKQRRPLGLPCMKDRVMQALYTMALLPISEMKADWNSYGFRPERGTADAIEQLFIGLATKRASSWVLEGDIKSCFDLISHEWILDNIPMDKKILSQWLKSGFVESGKLFPTNHGTPQGGLASPTLANMVLDGIEDLIGRKFGSFKLDGDYSKQRKNPILFVRYADDFVVIGRTSEVLEHEVKPMIQSFLKERGLELSETKTKITQIHDGFDFLGQNIRKYRMRNGTEKLLIKPSKANIKTFLTSIRKIIRSARSMSQTELIRLLNPKIRGWAYYHRSVVSSEIFSAVDKEIWKALWKWSVRRHPNKGKRWIKSKYFHRIELRDWIFRAKIKEHGITVTDTLFFANNIAIIRHTKIKQQATPFDPAYERYFQERTSQKWRNNKSGKLKVMALWKRQRGICPVCLEKVTKLSNWVVYWHKNKLEGGSDRLDNLSLLHPKCARGNKPKFVIPHRSSQ</sequence>
<dbReference type="Proteomes" id="UP000282423">
    <property type="component" value="Unassembled WGS sequence"/>
</dbReference>
<dbReference type="InterPro" id="IPR000477">
    <property type="entry name" value="RT_dom"/>
</dbReference>
<proteinExistence type="inferred from homology"/>
<gene>
    <name evidence="3" type="primary">ltrA</name>
    <name evidence="3" type="ORF">D7322_28235</name>
</gene>
<dbReference type="EMBL" id="RBWS01000044">
    <property type="protein sequence ID" value="RKO68243.1"/>
    <property type="molecule type" value="Genomic_DNA"/>
</dbReference>
<evidence type="ECO:0000259" key="2">
    <source>
        <dbReference type="PROSITE" id="PS50878"/>
    </source>
</evidence>
<dbReference type="RefSeq" id="WP_121127502.1">
    <property type="nucleotide sequence ID" value="NZ_RBWS01000044.1"/>
</dbReference>
<reference evidence="3 4" key="1">
    <citation type="submission" date="2018-10" db="EMBL/GenBank/DDBJ databases">
        <title>Sphingobacterium sp. M05W1-28.</title>
        <authorList>
            <person name="Cai H."/>
        </authorList>
    </citation>
    <scope>NUCLEOTIDE SEQUENCE [LARGE SCALE GENOMIC DNA]</scope>
    <source>
        <strain evidence="3 4">M05W1-28</strain>
    </source>
</reference>
<dbReference type="PANTHER" id="PTHR34047">
    <property type="entry name" value="NUCLEAR INTRON MATURASE 1, MITOCHONDRIAL-RELATED"/>
    <property type="match status" value="1"/>
</dbReference>
<keyword evidence="3" id="KW-0695">RNA-directed DNA polymerase</keyword>
<keyword evidence="4" id="KW-1185">Reference proteome</keyword>
<protein>
    <submittedName>
        <fullName evidence="3">Group II intron reverse transcriptase/maturase</fullName>
        <ecNumber evidence="3">2.7.7.49</ecNumber>
    </submittedName>
</protein>
<dbReference type="CDD" id="cd01651">
    <property type="entry name" value="RT_G2_intron"/>
    <property type="match status" value="1"/>
</dbReference>
<dbReference type="InterPro" id="IPR025960">
    <property type="entry name" value="RVT_N"/>
</dbReference>
<dbReference type="Pfam" id="PF08388">
    <property type="entry name" value="GIIM"/>
    <property type="match status" value="1"/>
</dbReference>
<dbReference type="NCBIfam" id="TIGR04416">
    <property type="entry name" value="group_II_RT_mat"/>
    <property type="match status" value="1"/>
</dbReference>
<dbReference type="AlphaFoldDB" id="A0A420VPJ7"/>
<dbReference type="PANTHER" id="PTHR34047:SF8">
    <property type="entry name" value="PROTEIN YKFC"/>
    <property type="match status" value="1"/>
</dbReference>
<dbReference type="InterPro" id="IPR043502">
    <property type="entry name" value="DNA/RNA_pol_sf"/>
</dbReference>
<evidence type="ECO:0000256" key="1">
    <source>
        <dbReference type="ARBA" id="ARBA00034120"/>
    </source>
</evidence>
<feature type="domain" description="Reverse transcriptase" evidence="2">
    <location>
        <begin position="96"/>
        <end position="335"/>
    </location>
</feature>
<name>A0A420VPJ7_9SPHI</name>
<dbReference type="PROSITE" id="PS50878">
    <property type="entry name" value="RT_POL"/>
    <property type="match status" value="1"/>
</dbReference>
<dbReference type="GO" id="GO:0003964">
    <property type="term" value="F:RNA-directed DNA polymerase activity"/>
    <property type="evidence" value="ECO:0007669"/>
    <property type="project" value="UniProtKB-KW"/>
</dbReference>
<dbReference type="EC" id="2.7.7.49" evidence="3"/>
<accession>A0A420VPJ7</accession>
<evidence type="ECO:0000313" key="3">
    <source>
        <dbReference type="EMBL" id="RKO68243.1"/>
    </source>
</evidence>
<organism evidence="3 4">
    <name type="scientific">Sphingobacterium puteale</name>
    <dbReference type="NCBI Taxonomy" id="2420510"/>
    <lineage>
        <taxon>Bacteria</taxon>
        <taxon>Pseudomonadati</taxon>
        <taxon>Bacteroidota</taxon>
        <taxon>Sphingobacteriia</taxon>
        <taxon>Sphingobacteriales</taxon>
        <taxon>Sphingobacteriaceae</taxon>
        <taxon>Sphingobacterium</taxon>
    </lineage>
</organism>
<dbReference type="Pfam" id="PF13655">
    <property type="entry name" value="RVT_N"/>
    <property type="match status" value="1"/>
</dbReference>
<dbReference type="InterPro" id="IPR051083">
    <property type="entry name" value="GrpII_Intron_Splice-Mob/Def"/>
</dbReference>
<comment type="caution">
    <text evidence="3">The sequence shown here is derived from an EMBL/GenBank/DDBJ whole genome shotgun (WGS) entry which is preliminary data.</text>
</comment>